<name>A0A061DEH1_BABBI</name>
<evidence type="ECO:0000256" key="6">
    <source>
        <dbReference type="ARBA" id="ARBA00022824"/>
    </source>
</evidence>
<feature type="transmembrane region" description="Helical" evidence="9">
    <location>
        <begin position="215"/>
        <end position="234"/>
    </location>
</feature>
<feature type="transmembrane region" description="Helical" evidence="9">
    <location>
        <begin position="308"/>
        <end position="334"/>
    </location>
</feature>
<dbReference type="PANTHER" id="PTHR13121">
    <property type="entry name" value="GPI TRANSAMIDASE COMPONENT PIG-U"/>
    <property type="match status" value="1"/>
</dbReference>
<keyword evidence="4" id="KW-0337">GPI-anchor biosynthesis</keyword>
<dbReference type="Proteomes" id="UP000033188">
    <property type="component" value="Chromosome 3"/>
</dbReference>
<dbReference type="VEuPathDB" id="PiroplasmaDB:BBBOND_0311730"/>
<evidence type="ECO:0000256" key="9">
    <source>
        <dbReference type="SAM" id="Phobius"/>
    </source>
</evidence>
<evidence type="ECO:0000256" key="4">
    <source>
        <dbReference type="ARBA" id="ARBA00022502"/>
    </source>
</evidence>
<comment type="subcellular location">
    <subcellularLocation>
        <location evidence="1">Endoplasmic reticulum membrane</location>
        <topology evidence="1">Multi-pass membrane protein</topology>
    </subcellularLocation>
</comment>
<evidence type="ECO:0000313" key="10">
    <source>
        <dbReference type="EMBL" id="CDR97270.1"/>
    </source>
</evidence>
<keyword evidence="6" id="KW-0256">Endoplasmic reticulum</keyword>
<sequence length="409" mass="46215">MLDFLILVLVRVFAQATVYAVAPALPFFVLRESRDVLEYIALDAASRLKFFENTSHFIYSFTWLLTSAVPQLPALDVTKVLILLVDIASAALWYNTTRLLSNSGLEKNKHASSPLFIAALHLLNPFSIMYNEGCNADSVRYFWVSLATFAAVNINVERGAGIKPYVIYQLAASGFLINGVFKMYAVLPALTMVAVHNRLQQSNEPSITWKELKQMFAVICPHIFLTLSIVILYYTARGESVVKRALELEYTGRGTGIDYSLYWYLHRVLPAAFEATNTFKSQMMIFVLPFPLLVLLRKRPMECLITTFVIAILQHPNLSLLGLWYIVCLCALHYPMMDKTIGFTKMMMVAIGAMCFSVTAYVTWVGRYIANPNYFFAPQLLIFATICILLEDYTKATFQLSNSTSQVHN</sequence>
<dbReference type="InterPro" id="IPR009600">
    <property type="entry name" value="PIG-U"/>
</dbReference>
<feature type="transmembrane region" description="Helical" evidence="9">
    <location>
        <begin position="77"/>
        <end position="94"/>
    </location>
</feature>
<feature type="transmembrane region" description="Helical" evidence="9">
    <location>
        <begin position="346"/>
        <end position="366"/>
    </location>
</feature>
<reference evidence="11" key="1">
    <citation type="journal article" date="2014" name="Nucleic Acids Res.">
        <title>The evolutionary dynamics of variant antigen genes in Babesia reveal a history of genomic innovation underlying host-parasite interaction.</title>
        <authorList>
            <person name="Jackson A.P."/>
            <person name="Otto T.D."/>
            <person name="Darby A."/>
            <person name="Ramaprasad A."/>
            <person name="Xia D."/>
            <person name="Echaide I.E."/>
            <person name="Farber M."/>
            <person name="Gahlot S."/>
            <person name="Gamble J."/>
            <person name="Gupta D."/>
            <person name="Gupta Y."/>
            <person name="Jackson L."/>
            <person name="Malandrin L."/>
            <person name="Malas T.B."/>
            <person name="Moussa E."/>
            <person name="Nair M."/>
            <person name="Reid A.J."/>
            <person name="Sanders M."/>
            <person name="Sharma J."/>
            <person name="Tracey A."/>
            <person name="Quail M.A."/>
            <person name="Weir W."/>
            <person name="Wastling J.M."/>
            <person name="Hall N."/>
            <person name="Willadsen P."/>
            <person name="Lingelbach K."/>
            <person name="Shiels B."/>
            <person name="Tait A."/>
            <person name="Berriman M."/>
            <person name="Allred D.R."/>
            <person name="Pain A."/>
        </authorList>
    </citation>
    <scope>NUCLEOTIDE SEQUENCE [LARGE SCALE GENOMIC DNA]</scope>
    <source>
        <strain evidence="11">Bond</strain>
    </source>
</reference>
<dbReference type="STRING" id="5866.A0A061DEH1"/>
<feature type="transmembrane region" description="Helical" evidence="9">
    <location>
        <begin position="168"/>
        <end position="195"/>
    </location>
</feature>
<evidence type="ECO:0000256" key="8">
    <source>
        <dbReference type="ARBA" id="ARBA00023136"/>
    </source>
</evidence>
<protein>
    <submittedName>
        <fullName evidence="10">Membrane protein, putative</fullName>
    </submittedName>
</protein>
<dbReference type="EMBL" id="LK391709">
    <property type="protein sequence ID" value="CDR97270.1"/>
    <property type="molecule type" value="Genomic_DNA"/>
</dbReference>
<dbReference type="AlphaFoldDB" id="A0A061DEH1"/>
<dbReference type="PANTHER" id="PTHR13121:SF0">
    <property type="entry name" value="PHOSPHATIDYLINOSITOL GLYCAN ANCHOR BIOSYNTHESIS CLASS U PROTEIN"/>
    <property type="match status" value="1"/>
</dbReference>
<keyword evidence="8 9" id="KW-0472">Membrane</keyword>
<gene>
    <name evidence="10" type="ORF">BBBOND_0311730</name>
</gene>
<dbReference type="GO" id="GO:0016255">
    <property type="term" value="P:attachment of GPI anchor to protein"/>
    <property type="evidence" value="ECO:0007669"/>
    <property type="project" value="InterPro"/>
</dbReference>
<keyword evidence="5 9" id="KW-0812">Transmembrane</keyword>
<feature type="transmembrane region" description="Helical" evidence="9">
    <location>
        <begin position="372"/>
        <end position="390"/>
    </location>
</feature>
<evidence type="ECO:0000256" key="5">
    <source>
        <dbReference type="ARBA" id="ARBA00022692"/>
    </source>
</evidence>
<dbReference type="RefSeq" id="XP_012769456.1">
    <property type="nucleotide sequence ID" value="XM_012914002.1"/>
</dbReference>
<accession>A0A061DEH1</accession>
<dbReference type="GO" id="GO:0042765">
    <property type="term" value="C:GPI-anchor transamidase complex"/>
    <property type="evidence" value="ECO:0007669"/>
    <property type="project" value="InterPro"/>
</dbReference>
<dbReference type="KEGG" id="bbig:BBBOND_0311730"/>
<keyword evidence="11" id="KW-1185">Reference proteome</keyword>
<evidence type="ECO:0000313" key="11">
    <source>
        <dbReference type="Proteomes" id="UP000033188"/>
    </source>
</evidence>
<keyword evidence="7 9" id="KW-1133">Transmembrane helix</keyword>
<evidence type="ECO:0000256" key="3">
    <source>
        <dbReference type="ARBA" id="ARBA00010026"/>
    </source>
</evidence>
<evidence type="ECO:0000256" key="2">
    <source>
        <dbReference type="ARBA" id="ARBA00004687"/>
    </source>
</evidence>
<comment type="pathway">
    <text evidence="2">Glycolipid biosynthesis; glycosylphosphatidylinositol-anchor biosynthesis.</text>
</comment>
<dbReference type="Pfam" id="PF06728">
    <property type="entry name" value="PIG-U"/>
    <property type="match status" value="1"/>
</dbReference>
<comment type="similarity">
    <text evidence="3">Belongs to the PIGU family.</text>
</comment>
<organism evidence="10 11">
    <name type="scientific">Babesia bigemina</name>
    <dbReference type="NCBI Taxonomy" id="5866"/>
    <lineage>
        <taxon>Eukaryota</taxon>
        <taxon>Sar</taxon>
        <taxon>Alveolata</taxon>
        <taxon>Apicomplexa</taxon>
        <taxon>Aconoidasida</taxon>
        <taxon>Piroplasmida</taxon>
        <taxon>Babesiidae</taxon>
        <taxon>Babesia</taxon>
    </lineage>
</organism>
<dbReference type="OrthoDB" id="263560at2759"/>
<evidence type="ECO:0000256" key="7">
    <source>
        <dbReference type="ARBA" id="ARBA00022989"/>
    </source>
</evidence>
<proteinExistence type="inferred from homology"/>
<evidence type="ECO:0000256" key="1">
    <source>
        <dbReference type="ARBA" id="ARBA00004477"/>
    </source>
</evidence>
<dbReference type="GeneID" id="24565811"/>
<dbReference type="GO" id="GO:0006506">
    <property type="term" value="P:GPI anchor biosynthetic process"/>
    <property type="evidence" value="ECO:0007669"/>
    <property type="project" value="UniProtKB-KW"/>
</dbReference>